<gene>
    <name evidence="3" type="ORF">Defa_11060</name>
</gene>
<comment type="caution">
    <text evidence="3">The sequence shown here is derived from an EMBL/GenBank/DDBJ whole genome shotgun (WGS) entry which is preliminary data.</text>
</comment>
<dbReference type="RefSeq" id="WP_407844376.1">
    <property type="nucleotide sequence ID" value="NZ_BAAFSG010000001.1"/>
</dbReference>
<dbReference type="InterPro" id="IPR001296">
    <property type="entry name" value="Glyco_trans_1"/>
</dbReference>
<dbReference type="InterPro" id="IPR050194">
    <property type="entry name" value="Glycosyltransferase_grp1"/>
</dbReference>
<dbReference type="CDD" id="cd03801">
    <property type="entry name" value="GT4_PimA-like"/>
    <property type="match status" value="1"/>
</dbReference>
<protein>
    <submittedName>
        <fullName evidence="3">Glycosyltransferase family 4 protein</fullName>
    </submittedName>
</protein>
<evidence type="ECO:0000313" key="4">
    <source>
        <dbReference type="Proteomes" id="UP001628192"/>
    </source>
</evidence>
<dbReference type="EMBL" id="BAAFSG010000001">
    <property type="protein sequence ID" value="GAB1253619.1"/>
    <property type="molecule type" value="Genomic_DNA"/>
</dbReference>
<reference evidence="3 4" key="1">
    <citation type="journal article" date="2025" name="Int. J. Syst. Evol. Microbiol.">
        <title>Desulfovibrio falkowii sp. nov., Porphyromonas miyakawae sp. nov., Mediterraneibacter flintii sp. nov. and Owariibacterium komagatae gen. nov., sp. nov., isolated from human faeces.</title>
        <authorList>
            <person name="Hamaguchi T."/>
            <person name="Ohara M."/>
            <person name="Hisatomi A."/>
            <person name="Sekiguchi K."/>
            <person name="Takeda J.I."/>
            <person name="Ueyama J."/>
            <person name="Ito M."/>
            <person name="Nishiwaki H."/>
            <person name="Ogi T."/>
            <person name="Hirayama M."/>
            <person name="Ohkuma M."/>
            <person name="Sakamoto M."/>
            <person name="Ohno K."/>
        </authorList>
    </citation>
    <scope>NUCLEOTIDE SEQUENCE [LARGE SCALE GENOMIC DNA]</scope>
    <source>
        <strain evidence="3 4">13CB8C</strain>
    </source>
</reference>
<dbReference type="Proteomes" id="UP001628192">
    <property type="component" value="Unassembled WGS sequence"/>
</dbReference>
<dbReference type="Pfam" id="PF13439">
    <property type="entry name" value="Glyco_transf_4"/>
    <property type="match status" value="1"/>
</dbReference>
<evidence type="ECO:0000313" key="3">
    <source>
        <dbReference type="EMBL" id="GAB1253619.1"/>
    </source>
</evidence>
<dbReference type="SUPFAM" id="SSF53756">
    <property type="entry name" value="UDP-Glycosyltransferase/glycogen phosphorylase"/>
    <property type="match status" value="1"/>
</dbReference>
<dbReference type="Pfam" id="PF00534">
    <property type="entry name" value="Glycos_transf_1"/>
    <property type="match status" value="1"/>
</dbReference>
<evidence type="ECO:0000259" key="2">
    <source>
        <dbReference type="Pfam" id="PF13439"/>
    </source>
</evidence>
<evidence type="ECO:0000259" key="1">
    <source>
        <dbReference type="Pfam" id="PF00534"/>
    </source>
</evidence>
<dbReference type="InterPro" id="IPR028098">
    <property type="entry name" value="Glyco_trans_4-like_N"/>
</dbReference>
<dbReference type="Gene3D" id="3.40.50.2000">
    <property type="entry name" value="Glycogen Phosphorylase B"/>
    <property type="match status" value="2"/>
</dbReference>
<name>A0ABQ0E7C9_9BACT</name>
<dbReference type="PANTHER" id="PTHR45947">
    <property type="entry name" value="SULFOQUINOVOSYL TRANSFERASE SQD2"/>
    <property type="match status" value="1"/>
</dbReference>
<accession>A0ABQ0E7C9</accession>
<dbReference type="PANTHER" id="PTHR45947:SF3">
    <property type="entry name" value="SULFOQUINOVOSYL TRANSFERASE SQD2"/>
    <property type="match status" value="1"/>
</dbReference>
<proteinExistence type="predicted"/>
<keyword evidence="4" id="KW-1185">Reference proteome</keyword>
<feature type="domain" description="Glycosyl transferase family 1" evidence="1">
    <location>
        <begin position="185"/>
        <end position="330"/>
    </location>
</feature>
<organism evidence="3 4">
    <name type="scientific">Desulfovibrio falkowii</name>
    <dbReference type="NCBI Taxonomy" id="3136602"/>
    <lineage>
        <taxon>Bacteria</taxon>
        <taxon>Pseudomonadati</taxon>
        <taxon>Thermodesulfobacteriota</taxon>
        <taxon>Desulfovibrionia</taxon>
        <taxon>Desulfovibrionales</taxon>
        <taxon>Desulfovibrionaceae</taxon>
        <taxon>Desulfovibrio</taxon>
    </lineage>
</organism>
<sequence length="365" mass="40579">MRIAMIGHKRIPSHEGGIETVVEALASRMAIQGHEVTAYNRGGRSSSEKMYQGVRIISIPTIQHKALNAPVYALLATLHALFMSRYDIIHFHAPGTALWLPLVRLLGVKAVVTIHGLDWKRAKWGGIGRYILCMAERVVVRWANKVTVLTQAEQKYFLQKYGLSTELICNGVVPTPQRKPEGIKALGLERDDYILFLGRLVPEKGIHLLIDAFKGIPTRKKLVIAGGSSFSDDYAKELQKQALQDQRVIMVGPVQGSLKEELYCNAFLFVLPSDVEGMPLSLLEALSCGTRCLTSDIDACVETLDGQGLIFHHGEVHDLEAKLNMALTGSIPSPNAEYICRKHDWDKVVSQYLTLYRDMISVHPS</sequence>
<feature type="domain" description="Glycosyltransferase subfamily 4-like N-terminal" evidence="2">
    <location>
        <begin position="16"/>
        <end position="172"/>
    </location>
</feature>